<dbReference type="AlphaFoldDB" id="A0A5B6YRT8"/>
<dbReference type="FunFam" id="1.20.1280.50:FF:000030">
    <property type="entry name" value="F-box/kelch-repeat protein At3g61590"/>
    <property type="match status" value="1"/>
</dbReference>
<dbReference type="EMBL" id="GHES01003995">
    <property type="protein sequence ID" value="MPA34554.1"/>
    <property type="molecule type" value="Transcribed_RNA"/>
</dbReference>
<dbReference type="Gene3D" id="1.20.1280.50">
    <property type="match status" value="1"/>
</dbReference>
<feature type="domain" description="F-box" evidence="3">
    <location>
        <begin position="46"/>
        <end position="86"/>
    </location>
</feature>
<gene>
    <name evidence="4" type="ORF">Din_003995</name>
</gene>
<comment type="pathway">
    <text evidence="1">Protein modification; protein ubiquitination.</text>
</comment>
<protein>
    <recommendedName>
        <fullName evidence="3">F-box domain-containing protein</fullName>
    </recommendedName>
</protein>
<accession>A0A5B6YRT8</accession>
<dbReference type="InterPro" id="IPR056592">
    <property type="entry name" value="Beta-prop_At3g26010-like"/>
</dbReference>
<dbReference type="PANTHER" id="PTHR10706:SF130">
    <property type="entry name" value="F-BOX ONLY PROTEIN 31"/>
    <property type="match status" value="1"/>
</dbReference>
<dbReference type="SUPFAM" id="SSF50965">
    <property type="entry name" value="Galactose oxidase, central domain"/>
    <property type="match status" value="1"/>
</dbReference>
<evidence type="ECO:0000256" key="2">
    <source>
        <dbReference type="ARBA" id="ARBA00022786"/>
    </source>
</evidence>
<sequence>MDGDTSWSDEEFDDNSKGTGVFHSYLELVDKDDKESSSFVSIDSVLSDDLLEQILASLPLACIFKACCVCKKWNEIMHSSRFMLKVSSILSQKPWYFMFTSSDEPIGCAYDPVLRKWYSFELPYIETPSWFISSSCGLVCFMDNNSRIELCVCNPLTKNYKKLAEPLGQKFSDYSALAFSVGRSSSSHDYTVVLVRSKQASEDFVHWDISIHIYCSETMMWASPVMETLEGWRGGGDSVICDGVLYFLVHYTRGMDWTQNRHGLLTYKLHNRSPNGKLIETLIEVPCFLTCGRLMNLRDKLVMVGGIGRRDRPGIVKGIGIWALKGREWEEVSRMPNKFFQGFGEFDDVFSSSGSGDLIYIQSYGATALLVFDMSLKQWNWSQKCPVTKRFPLQLFTGFCFEPRLEISP</sequence>
<dbReference type="PANTHER" id="PTHR10706">
    <property type="entry name" value="F-BOX FAMILY PROTEIN"/>
    <property type="match status" value="1"/>
</dbReference>
<keyword evidence="2" id="KW-0833">Ubl conjugation pathway</keyword>
<evidence type="ECO:0000259" key="3">
    <source>
        <dbReference type="SMART" id="SM00256"/>
    </source>
</evidence>
<dbReference type="InterPro" id="IPR001810">
    <property type="entry name" value="F-box_dom"/>
</dbReference>
<name>A0A5B6YRT8_DAVIN</name>
<dbReference type="InterPro" id="IPR036047">
    <property type="entry name" value="F-box-like_dom_sf"/>
</dbReference>
<evidence type="ECO:0000256" key="1">
    <source>
        <dbReference type="ARBA" id="ARBA00004906"/>
    </source>
</evidence>
<dbReference type="Pfam" id="PF00646">
    <property type="entry name" value="F-box"/>
    <property type="match status" value="1"/>
</dbReference>
<dbReference type="Pfam" id="PF24750">
    <property type="entry name" value="b-prop_At3g26010-like"/>
    <property type="match status" value="1"/>
</dbReference>
<organism evidence="4">
    <name type="scientific">Davidia involucrata</name>
    <name type="common">Dove tree</name>
    <dbReference type="NCBI Taxonomy" id="16924"/>
    <lineage>
        <taxon>Eukaryota</taxon>
        <taxon>Viridiplantae</taxon>
        <taxon>Streptophyta</taxon>
        <taxon>Embryophyta</taxon>
        <taxon>Tracheophyta</taxon>
        <taxon>Spermatophyta</taxon>
        <taxon>Magnoliopsida</taxon>
        <taxon>eudicotyledons</taxon>
        <taxon>Gunneridae</taxon>
        <taxon>Pentapetalae</taxon>
        <taxon>asterids</taxon>
        <taxon>Cornales</taxon>
        <taxon>Nyssaceae</taxon>
        <taxon>Davidia</taxon>
    </lineage>
</organism>
<dbReference type="SMART" id="SM00256">
    <property type="entry name" value="FBOX"/>
    <property type="match status" value="1"/>
</dbReference>
<reference evidence="4" key="1">
    <citation type="submission" date="2019-08" db="EMBL/GenBank/DDBJ databases">
        <title>Reference gene set and small RNA set construction with multiple tissues from Davidia involucrata Baill.</title>
        <authorList>
            <person name="Yang H."/>
            <person name="Zhou C."/>
            <person name="Li G."/>
            <person name="Wang J."/>
            <person name="Gao P."/>
            <person name="Wang M."/>
            <person name="Wang R."/>
            <person name="Zhao Y."/>
        </authorList>
    </citation>
    <scope>NUCLEOTIDE SEQUENCE</scope>
    <source>
        <tissue evidence="4">Mixed with DoveR01_LX</tissue>
    </source>
</reference>
<proteinExistence type="predicted"/>
<dbReference type="InterPro" id="IPR011043">
    <property type="entry name" value="Gal_Oxase/kelch_b-propeller"/>
</dbReference>
<dbReference type="SUPFAM" id="SSF81383">
    <property type="entry name" value="F-box domain"/>
    <property type="match status" value="1"/>
</dbReference>
<dbReference type="InterPro" id="IPR045048">
    <property type="entry name" value="FBXO31/39"/>
</dbReference>
<evidence type="ECO:0000313" key="4">
    <source>
        <dbReference type="EMBL" id="MPA34554.1"/>
    </source>
</evidence>